<keyword evidence="4" id="KW-1185">Reference proteome</keyword>
<evidence type="ECO:0000256" key="1">
    <source>
        <dbReference type="SAM" id="MobiDB-lite"/>
    </source>
</evidence>
<keyword evidence="2" id="KW-1133">Transmembrane helix</keyword>
<keyword evidence="2" id="KW-0472">Membrane</keyword>
<dbReference type="EMBL" id="FZNS01000002">
    <property type="protein sequence ID" value="SNR39094.1"/>
    <property type="molecule type" value="Genomic_DNA"/>
</dbReference>
<proteinExistence type="predicted"/>
<evidence type="ECO:0000313" key="4">
    <source>
        <dbReference type="Proteomes" id="UP000198310"/>
    </source>
</evidence>
<dbReference type="Proteomes" id="UP000198310">
    <property type="component" value="Unassembled WGS sequence"/>
</dbReference>
<sequence>MGSTFAQAGRVSGRASEAVRRSPLPVPIEEAFAAALPFAEGGIGLLLVLGLCTRPTLTAAMLVILSLVFGSALLEQ</sequence>
<feature type="region of interest" description="Disordered" evidence="1">
    <location>
        <begin position="1"/>
        <end position="20"/>
    </location>
</feature>
<evidence type="ECO:0000256" key="2">
    <source>
        <dbReference type="SAM" id="Phobius"/>
    </source>
</evidence>
<feature type="transmembrane region" description="Helical" evidence="2">
    <location>
        <begin position="31"/>
        <end position="49"/>
    </location>
</feature>
<keyword evidence="2" id="KW-0812">Transmembrane</keyword>
<name>A0A238VY90_9BACT</name>
<dbReference type="AlphaFoldDB" id="A0A238VY90"/>
<feature type="transmembrane region" description="Helical" evidence="2">
    <location>
        <begin position="56"/>
        <end position="74"/>
    </location>
</feature>
<accession>A0A238VY90</accession>
<reference evidence="4" key="1">
    <citation type="submission" date="2017-06" db="EMBL/GenBank/DDBJ databases">
        <authorList>
            <person name="Varghese N."/>
            <person name="Submissions S."/>
        </authorList>
    </citation>
    <scope>NUCLEOTIDE SEQUENCE [LARGE SCALE GENOMIC DNA]</scope>
    <source>
        <strain evidence="4">DSM 28041</strain>
    </source>
</reference>
<protein>
    <submittedName>
        <fullName evidence="3">DoxX protein</fullName>
    </submittedName>
</protein>
<gene>
    <name evidence="3" type="ORF">SAMN06269173_10228</name>
</gene>
<evidence type="ECO:0000313" key="3">
    <source>
        <dbReference type="EMBL" id="SNR39094.1"/>
    </source>
</evidence>
<organism evidence="3 4">
    <name type="scientific">Hymenobacter mucosus</name>
    <dbReference type="NCBI Taxonomy" id="1411120"/>
    <lineage>
        <taxon>Bacteria</taxon>
        <taxon>Pseudomonadati</taxon>
        <taxon>Bacteroidota</taxon>
        <taxon>Cytophagia</taxon>
        <taxon>Cytophagales</taxon>
        <taxon>Hymenobacteraceae</taxon>
        <taxon>Hymenobacter</taxon>
    </lineage>
</organism>